<sequence length="217" mass="25524">MSITNDPEIFNQKFVCLSIVLPRPGDEDKISAIKIRGVYETEEEAKKRALELQKIDPYFHIFIGDVGRWLPLDPAPDRAKNQVYYEKELNDLINGEVEQVNEIKLLEEKRRNDLVLAAQKEKAELEKKRKEGQVTELFENVDPITSSIETSDKREKKILKADELLEQFEKIEKEEQEEKKKLENLEQSIKNKEVKLNEFEANLEKIKQLQKKMQKKN</sequence>
<reference evidence="2" key="1">
    <citation type="journal article" date="2017" name="Science">
        <title>Giant viruses with an expanded complement of translation system components.</title>
        <authorList>
            <person name="Schulz F."/>
            <person name="Yutin N."/>
            <person name="Ivanova N.N."/>
            <person name="Ortega D.R."/>
            <person name="Lee T.K."/>
            <person name="Vierheilig J."/>
            <person name="Daims H."/>
            <person name="Horn M."/>
            <person name="Wagner M."/>
            <person name="Jensen G.J."/>
            <person name="Kyrpides N.C."/>
            <person name="Koonin E.V."/>
            <person name="Woyke T."/>
        </authorList>
    </citation>
    <scope>NUCLEOTIDE SEQUENCE</scope>
    <source>
        <strain evidence="2">HKV1</strain>
    </source>
</reference>
<dbReference type="InterPro" id="IPR043872">
    <property type="entry name" value="DUF5832"/>
</dbReference>
<protein>
    <submittedName>
        <fullName evidence="2">Uncharacterized protein</fullName>
    </submittedName>
</protein>
<name>A0A1V0SGJ1_9VIRU</name>
<proteinExistence type="predicted"/>
<evidence type="ECO:0000256" key="1">
    <source>
        <dbReference type="SAM" id="Coils"/>
    </source>
</evidence>
<evidence type="ECO:0000313" key="2">
    <source>
        <dbReference type="EMBL" id="ARF10839.1"/>
    </source>
</evidence>
<feature type="coiled-coil region" evidence="1">
    <location>
        <begin position="111"/>
        <end position="216"/>
    </location>
</feature>
<accession>A0A1V0SGJ1</accession>
<organism evidence="2">
    <name type="scientific">Hokovirus HKV1</name>
    <dbReference type="NCBI Taxonomy" id="1977638"/>
    <lineage>
        <taxon>Viruses</taxon>
        <taxon>Varidnaviria</taxon>
        <taxon>Bamfordvirae</taxon>
        <taxon>Nucleocytoviricota</taxon>
        <taxon>Megaviricetes</taxon>
        <taxon>Imitervirales</taxon>
        <taxon>Mimiviridae</taxon>
        <taxon>Klosneuvirinae</taxon>
        <taxon>Hokovirus</taxon>
    </lineage>
</organism>
<keyword evidence="1" id="KW-0175">Coiled coil</keyword>
<gene>
    <name evidence="2" type="ORF">Hokovirus_3_112</name>
</gene>
<dbReference type="Pfam" id="PF19150">
    <property type="entry name" value="DUF5832"/>
    <property type="match status" value="1"/>
</dbReference>
<dbReference type="EMBL" id="KY684105">
    <property type="protein sequence ID" value="ARF10839.1"/>
    <property type="molecule type" value="Genomic_DNA"/>
</dbReference>